<protein>
    <submittedName>
        <fullName evidence="1">Uncharacterized protein</fullName>
    </submittedName>
</protein>
<evidence type="ECO:0000313" key="1">
    <source>
        <dbReference type="EMBL" id="QBZ66395.1"/>
    </source>
</evidence>
<reference evidence="1 2" key="1">
    <citation type="journal article" date="2019" name="Mol. Biol. Evol.">
        <title>Blast fungal genomes show frequent chromosomal changes, gene gains and losses, and effector gene turnover.</title>
        <authorList>
            <person name="Gomez Luciano L.B."/>
            <person name="Jason Tsai I."/>
            <person name="Chuma I."/>
            <person name="Tosa Y."/>
            <person name="Chen Y.H."/>
            <person name="Li J.Y."/>
            <person name="Li M.Y."/>
            <person name="Jade Lu M.Y."/>
            <person name="Nakayashiki H."/>
            <person name="Li W.H."/>
        </authorList>
    </citation>
    <scope>NUCLEOTIDE SEQUENCE [LARGE SCALE GENOMIC DNA]</scope>
    <source>
        <strain evidence="1">MZ5-1-6</strain>
    </source>
</reference>
<dbReference type="EMBL" id="CP034210">
    <property type="protein sequence ID" value="QBZ66395.1"/>
    <property type="molecule type" value="Genomic_DNA"/>
</dbReference>
<accession>A0A4P7NUX2</accession>
<organism evidence="1 2">
    <name type="scientific">Pyricularia oryzae</name>
    <name type="common">Rice blast fungus</name>
    <name type="synonym">Magnaporthe oryzae</name>
    <dbReference type="NCBI Taxonomy" id="318829"/>
    <lineage>
        <taxon>Eukaryota</taxon>
        <taxon>Fungi</taxon>
        <taxon>Dikarya</taxon>
        <taxon>Ascomycota</taxon>
        <taxon>Pezizomycotina</taxon>
        <taxon>Sordariomycetes</taxon>
        <taxon>Sordariomycetidae</taxon>
        <taxon>Magnaporthales</taxon>
        <taxon>Pyriculariaceae</taxon>
        <taxon>Pyricularia</taxon>
    </lineage>
</organism>
<sequence>MFQKYLLDIWSLAIKIYRPLRPTLNTESVILRRKPVSGLKTVLPKVAVAKLSSRVWKTFRKPLMQDDQ</sequence>
<dbReference type="AlphaFoldDB" id="A0A4P7NUX2"/>
<name>A0A4P7NUX2_PYROR</name>
<gene>
    <name evidence="1" type="ORF">PoMZ_13371</name>
</gene>
<proteinExistence type="predicted"/>
<evidence type="ECO:0000313" key="2">
    <source>
        <dbReference type="Proteomes" id="UP000294847"/>
    </source>
</evidence>
<dbReference type="Proteomes" id="UP000294847">
    <property type="component" value="Chromosome 7"/>
</dbReference>